<dbReference type="Pfam" id="PF02899">
    <property type="entry name" value="Phage_int_SAM_1"/>
    <property type="match status" value="1"/>
</dbReference>
<dbReference type="RefSeq" id="WP_232581624.1">
    <property type="nucleotide sequence ID" value="NZ_WMCP01000026.1"/>
</dbReference>
<protein>
    <submittedName>
        <fullName evidence="6">Site-specific integrase</fullName>
    </submittedName>
</protein>
<dbReference type="PANTHER" id="PTHR30349:SF41">
    <property type="entry name" value="INTEGRASE_RECOMBINASE PROTEIN MJ0367-RELATED"/>
    <property type="match status" value="1"/>
</dbReference>
<dbReference type="PROSITE" id="PS51898">
    <property type="entry name" value="TYR_RECOMBINASE"/>
    <property type="match status" value="1"/>
</dbReference>
<dbReference type="InterPro" id="IPR004107">
    <property type="entry name" value="Integrase_SAM-like_N"/>
</dbReference>
<evidence type="ECO:0000313" key="6">
    <source>
        <dbReference type="EMBL" id="MCF2303470.1"/>
    </source>
</evidence>
<evidence type="ECO:0000256" key="2">
    <source>
        <dbReference type="ARBA" id="ARBA00022908"/>
    </source>
</evidence>
<dbReference type="InterPro" id="IPR011010">
    <property type="entry name" value="DNA_brk_join_enz"/>
</dbReference>
<dbReference type="GO" id="GO:0006310">
    <property type="term" value="P:DNA recombination"/>
    <property type="evidence" value="ECO:0007669"/>
    <property type="project" value="UniProtKB-KW"/>
</dbReference>
<dbReference type="InterPro" id="IPR002104">
    <property type="entry name" value="Integrase_catalytic"/>
</dbReference>
<accession>A0AAW4ZYI7</accession>
<dbReference type="AlphaFoldDB" id="A0AAW4ZYI7"/>
<dbReference type="PANTHER" id="PTHR30349">
    <property type="entry name" value="PHAGE INTEGRASE-RELATED"/>
    <property type="match status" value="1"/>
</dbReference>
<dbReference type="EMBL" id="WMCP01000026">
    <property type="protein sequence ID" value="MCF2303470.1"/>
    <property type="molecule type" value="Genomic_DNA"/>
</dbReference>
<keyword evidence="2" id="KW-0229">DNA integration</keyword>
<sequence length="296" mass="33634">MARGHFASSEKQSASVMKELQGSVLSSVGTVRNYEQALKTCCDHLKSERLGALRDVTKETAEKYLSERALSVSQSTVDRDRLALQCMMQNVTHQLSPAERLDTIKSTKETQLKSRSYTPEQVALITEHQTEKYAFVTKLCYESGLRAHELYTLRPISEVQPSPREIHENKFTHLAGKTISYTVNGKGGLIREVQIPKVLANQLETYRLKVPITIVDRNVNYKSHYAIPGGLKFSNAFSKNSARTLGYSHGAHGLRHSYAQNRYQQLSNHYQRSDVMKIISQELGHFREDITEVYLR</sequence>
<proteinExistence type="inferred from homology"/>
<dbReference type="InterPro" id="IPR010998">
    <property type="entry name" value="Integrase_recombinase_N"/>
</dbReference>
<dbReference type="InterPro" id="IPR013762">
    <property type="entry name" value="Integrase-like_cat_sf"/>
</dbReference>
<gene>
    <name evidence="6" type="ORF">GLP33_17195</name>
</gene>
<evidence type="ECO:0000256" key="3">
    <source>
        <dbReference type="ARBA" id="ARBA00023125"/>
    </source>
</evidence>
<evidence type="ECO:0000259" key="5">
    <source>
        <dbReference type="PROSITE" id="PS51898"/>
    </source>
</evidence>
<comment type="similarity">
    <text evidence="1">Belongs to the 'phage' integrase family.</text>
</comment>
<dbReference type="SUPFAM" id="SSF56349">
    <property type="entry name" value="DNA breaking-rejoining enzymes"/>
    <property type="match status" value="1"/>
</dbReference>
<dbReference type="Gene3D" id="1.10.443.10">
    <property type="entry name" value="Intergrase catalytic core"/>
    <property type="match status" value="1"/>
</dbReference>
<evidence type="ECO:0000313" key="7">
    <source>
        <dbReference type="Proteomes" id="UP000813876"/>
    </source>
</evidence>
<evidence type="ECO:0000256" key="1">
    <source>
        <dbReference type="ARBA" id="ARBA00008857"/>
    </source>
</evidence>
<dbReference type="Proteomes" id="UP000813876">
    <property type="component" value="Unassembled WGS sequence"/>
</dbReference>
<dbReference type="GO" id="GO:0015074">
    <property type="term" value="P:DNA integration"/>
    <property type="evidence" value="ECO:0007669"/>
    <property type="project" value="UniProtKB-KW"/>
</dbReference>
<dbReference type="GO" id="GO:0003677">
    <property type="term" value="F:DNA binding"/>
    <property type="evidence" value="ECO:0007669"/>
    <property type="project" value="UniProtKB-KW"/>
</dbReference>
<reference evidence="6" key="1">
    <citation type="submission" date="2019-11" db="EMBL/GenBank/DDBJ databases">
        <title>Comparative genomics of photobacteria reveal adaptation to distinct habitats.</title>
        <authorList>
            <person name="Fuertes-Perez S."/>
            <person name="Hilgarth M."/>
            <person name="Vogel R.F."/>
        </authorList>
    </citation>
    <scope>NUCLEOTIDE SEQUENCE</scope>
    <source>
        <strain evidence="6">TMW2.2145</strain>
    </source>
</reference>
<name>A0AAW4ZYI7_PHOPO</name>
<comment type="caution">
    <text evidence="6">The sequence shown here is derived from an EMBL/GenBank/DDBJ whole genome shotgun (WGS) entry which is preliminary data.</text>
</comment>
<organism evidence="6 7">
    <name type="scientific">Photobacterium phosphoreum</name>
    <dbReference type="NCBI Taxonomy" id="659"/>
    <lineage>
        <taxon>Bacteria</taxon>
        <taxon>Pseudomonadati</taxon>
        <taxon>Pseudomonadota</taxon>
        <taxon>Gammaproteobacteria</taxon>
        <taxon>Vibrionales</taxon>
        <taxon>Vibrionaceae</taxon>
        <taxon>Photobacterium</taxon>
    </lineage>
</organism>
<evidence type="ECO:0000256" key="4">
    <source>
        <dbReference type="ARBA" id="ARBA00023172"/>
    </source>
</evidence>
<feature type="domain" description="Tyr recombinase" evidence="5">
    <location>
        <begin position="112"/>
        <end position="296"/>
    </location>
</feature>
<keyword evidence="3" id="KW-0238">DNA-binding</keyword>
<dbReference type="InterPro" id="IPR050090">
    <property type="entry name" value="Tyrosine_recombinase_XerCD"/>
</dbReference>
<keyword evidence="4" id="KW-0233">DNA recombination</keyword>
<dbReference type="Gene3D" id="1.10.150.130">
    <property type="match status" value="1"/>
</dbReference>